<accession>A0A934M1L2</accession>
<dbReference type="SUPFAM" id="SSF50494">
    <property type="entry name" value="Trypsin-like serine proteases"/>
    <property type="match status" value="1"/>
</dbReference>
<evidence type="ECO:0000313" key="1">
    <source>
        <dbReference type="EMBL" id="MBI6873419.1"/>
    </source>
</evidence>
<comment type="caution">
    <text evidence="1">The sequence shown here is derived from an EMBL/GenBank/DDBJ whole genome shotgun (WGS) entry which is preliminary data.</text>
</comment>
<organism evidence="1 2">
    <name type="scientific">Clostridium aciditolerans</name>
    <dbReference type="NCBI Taxonomy" id="339861"/>
    <lineage>
        <taxon>Bacteria</taxon>
        <taxon>Bacillati</taxon>
        <taxon>Bacillota</taxon>
        <taxon>Clostridia</taxon>
        <taxon>Eubacteriales</taxon>
        <taxon>Clostridiaceae</taxon>
        <taxon>Clostridium</taxon>
    </lineage>
</organism>
<name>A0A934M1L2_9CLOT</name>
<dbReference type="InterPro" id="IPR043504">
    <property type="entry name" value="Peptidase_S1_PA_chymotrypsin"/>
</dbReference>
<dbReference type="SUPFAM" id="SSF52540">
    <property type="entry name" value="P-loop containing nucleoside triphosphate hydrolases"/>
    <property type="match status" value="1"/>
</dbReference>
<dbReference type="InterPro" id="IPR009003">
    <property type="entry name" value="Peptidase_S1_PA"/>
</dbReference>
<dbReference type="Proteomes" id="UP000622687">
    <property type="component" value="Unassembled WGS sequence"/>
</dbReference>
<protein>
    <submittedName>
        <fullName evidence="1">Trypsin-like peptidase domain-containing protein</fullName>
    </submittedName>
</protein>
<gene>
    <name evidence="1" type="ORF">I6U51_11975</name>
</gene>
<proteinExistence type="predicted"/>
<evidence type="ECO:0000313" key="2">
    <source>
        <dbReference type="Proteomes" id="UP000622687"/>
    </source>
</evidence>
<reference evidence="1" key="1">
    <citation type="submission" date="2020-12" db="EMBL/GenBank/DDBJ databases">
        <title>Clostridium thailandense sp. nov., a novel acetogenic bacterium isolated from peat land soil in Thailand.</title>
        <authorList>
            <person name="Chaikitkaew S."/>
            <person name="Birkeland N.K."/>
        </authorList>
    </citation>
    <scope>NUCLEOTIDE SEQUENCE</scope>
    <source>
        <strain evidence="1">DSM 17425</strain>
    </source>
</reference>
<dbReference type="InterPro" id="IPR027417">
    <property type="entry name" value="P-loop_NTPase"/>
</dbReference>
<dbReference type="EMBL" id="JAEEGB010000013">
    <property type="protein sequence ID" value="MBI6873419.1"/>
    <property type="molecule type" value="Genomic_DNA"/>
</dbReference>
<keyword evidence="2" id="KW-1185">Reference proteome</keyword>
<dbReference type="Gene3D" id="2.40.10.10">
    <property type="entry name" value="Trypsin-like serine proteases"/>
    <property type="match status" value="1"/>
</dbReference>
<sequence>MNNDIKKAILKITLIDDNGRKVKQGTGIIVSLPDTERDAILTVYHVIDEFDGNIEHIKIESQFKEAYEEEFKIIEVLYDKSDDKDLDVAVIYIEKLKWFSKKDNMILPKNFSLEMNYDVKLAGFPSLIDEEGIDLPYLPIHVMVENYECPRIMLTLKYQFGTRRYFEEEVAGMSGGPLYCEIGNKIYLLGVTKKIPVNEDGEAFYYIFYIWHIEWYLDKIKELYGCDISLSKEPTPIFNNMNGISSFINNMKNRTEALLRRIEENIYYKGNTLHFNDELYQKQVKLNNLFGGEVVIISGEGGVGKTSFIKHWVNDENPILFSWKAVEFGVNKLKNIFMEYGNYTCYDFFDYFDDELEKHILIDSAEALFELEQNNAFEEFYYEAIRKGWKFIFTVRTSFTENLKYLLRRIHSQAQMKELCISVVVQEQIKKLLVDCGVAVPQNKRIMELIGVPFYLNQYLEVADQNNAIRSTVKEFKEELWRLKILGYPNVKNRIHTRRKKMIFQLARLKSESQTFYIREDKITQEDYEALSALISDDILDYDEKQGYFFTHDIYEEWSLEQMVEECFNEYSNKFLMFFNNLIPSISMRRAYRQWIIMNIEDNRQDVKSLLNQIIENGGIDRVWLDETYIAILESKYCYEFYKEYQAKCIESESILFYRMVFLLRTAVKKSYGNLMFTIPKGYGWEATILFLSENLENVAIDEKQMDIVLEFLLDWVRNYNAGDITKLAAKIACSIYETRTRLYSIEDRLISIILKGAAEVGDKIEAFFEKVVNGSDKYSKLFENALTSLDGMYLAQSNAKLTMNIAKYFWLDTKKDRYYYRDSWETSFGINSRHCFDYNHHSAYQTPIYWLLKVEKQESLDFILKMVNFTIEKFVTSNMFHQYENDYTKIQIRVDNNFVLQHCSTRIWQMYRATQPGPGLIQCLMATLEKWLIEEAEKETVEEYEQLLKYLITQSKSASVTAVVVSAIIANPNKAYHIALMLMDTKEIFTQDRIRFSKEKSLTQLIRISALGARGENVIYVNERKETLKEKFRNKTLDFIILNYQVAPIEHLDEKHRKEFIANIYEKIDEKLQVIKAQSNREDSDNLWELYLSQMDLRRMQAKQVDIDEQSYVAMEPELSESVQKMIKKNDEEIEPITRLMQLKLWSEFRLDRNESNYEKYIDYETNPKKAYNEMVGIPQFIQEHRDKAILVEGLIYSISCVMLRDFQSELLPQEIDFCKVNLLNAAYELCKYPNQVFMNGLGFEAILEGLMVILQLEDEKCDEIRFIITYLLIVKGKDFQKKIIEIISKLKSKNILYFIKINLCLADMYNNKVMRKYGMNFDELNRSFWEENESLINALFSSEYFIEEAIISNCTIETISNTLNMIPSDTQDGSLIDIIEKLISVFQAKIQIGQEEKAHTFEAIWNIWEKIAEFLLQRTCDEIPLYMSIISAILEKNEWTQRFLYFLIIKEDSYKNVDVFWKIWDELYNKIVTIVDSEKEHQTQEAMDSRYAYSGERECESILTEYMLASYIWEKKAKEWHSLSCAQTNFYKKVSSDLGFHKATLHGIVHLLNSIGTCFFDYGVDWISCIVKDNPWLEKQSLMINTMFYLERYMVDITDRWQSKIKREKATKEKIMCILNFMVEQGSTVGFMLRDEL</sequence>
<dbReference type="RefSeq" id="WP_211142838.1">
    <property type="nucleotide sequence ID" value="NZ_JAEEGB010000013.1"/>
</dbReference>